<keyword evidence="3 9" id="KW-0831">Ubiquinone biosynthesis</keyword>
<comment type="subcellular location">
    <subcellularLocation>
        <location evidence="9">Cell membrane</location>
        <topology evidence="9">Peripheral membrane protein</topology>
    </subcellularLocation>
</comment>
<organism evidence="10 11">
    <name type="scientific">Cupriavidus gilardii J11</name>
    <dbReference type="NCBI Taxonomy" id="936133"/>
    <lineage>
        <taxon>Bacteria</taxon>
        <taxon>Pseudomonadati</taxon>
        <taxon>Pseudomonadota</taxon>
        <taxon>Betaproteobacteria</taxon>
        <taxon>Burkholderiales</taxon>
        <taxon>Burkholderiaceae</taxon>
        <taxon>Cupriavidus</taxon>
    </lineage>
</organism>
<comment type="catalytic activity">
    <reaction evidence="9">
        <text>a 5-methoxy-2-methyl-3-(all-trans-polyprenyl)benzene-1,4-diol + AH2 + O2 = a 3-demethylubiquinol + A + H2O</text>
        <dbReference type="Rhea" id="RHEA:50908"/>
        <dbReference type="Rhea" id="RHEA-COMP:10859"/>
        <dbReference type="Rhea" id="RHEA-COMP:10914"/>
        <dbReference type="ChEBI" id="CHEBI:13193"/>
        <dbReference type="ChEBI" id="CHEBI:15377"/>
        <dbReference type="ChEBI" id="CHEBI:15379"/>
        <dbReference type="ChEBI" id="CHEBI:17499"/>
        <dbReference type="ChEBI" id="CHEBI:84167"/>
        <dbReference type="ChEBI" id="CHEBI:84422"/>
        <dbReference type="EC" id="1.14.99.60"/>
    </reaction>
</comment>
<evidence type="ECO:0000313" key="11">
    <source>
        <dbReference type="Proteomes" id="UP000318141"/>
    </source>
</evidence>
<feature type="binding site" evidence="9">
    <location>
        <position position="87"/>
    </location>
    <ligand>
        <name>Fe cation</name>
        <dbReference type="ChEBI" id="CHEBI:24875"/>
        <label>1</label>
    </ligand>
</feature>
<evidence type="ECO:0000256" key="6">
    <source>
        <dbReference type="ARBA" id="ARBA00023004"/>
    </source>
</evidence>
<feature type="binding site" evidence="9">
    <location>
        <position position="87"/>
    </location>
    <ligand>
        <name>Fe cation</name>
        <dbReference type="ChEBI" id="CHEBI:24875"/>
        <label>2</label>
    </ligand>
</feature>
<keyword evidence="4 9" id="KW-0479">Metal-binding</keyword>
<dbReference type="InterPro" id="IPR009078">
    <property type="entry name" value="Ferritin-like_SF"/>
</dbReference>
<dbReference type="OrthoDB" id="5192789at2"/>
<evidence type="ECO:0000256" key="5">
    <source>
        <dbReference type="ARBA" id="ARBA00023002"/>
    </source>
</evidence>
<evidence type="ECO:0000256" key="7">
    <source>
        <dbReference type="ARBA" id="ARBA00023033"/>
    </source>
</evidence>
<dbReference type="NCBIfam" id="NF033656">
    <property type="entry name" value="DMQ_monoox_COQ7"/>
    <property type="match status" value="1"/>
</dbReference>
<evidence type="ECO:0000256" key="4">
    <source>
        <dbReference type="ARBA" id="ARBA00022723"/>
    </source>
</evidence>
<keyword evidence="6 9" id="KW-0408">Iron</keyword>
<keyword evidence="8 9" id="KW-0472">Membrane</keyword>
<feature type="binding site" evidence="9">
    <location>
        <position position="90"/>
    </location>
    <ligand>
        <name>Fe cation</name>
        <dbReference type="ChEBI" id="CHEBI:24875"/>
        <label>1</label>
    </ligand>
</feature>
<feature type="binding site" evidence="9">
    <location>
        <position position="139"/>
    </location>
    <ligand>
        <name>Fe cation</name>
        <dbReference type="ChEBI" id="CHEBI:24875"/>
        <label>2</label>
    </ligand>
</feature>
<dbReference type="Pfam" id="PF03232">
    <property type="entry name" value="COQ7"/>
    <property type="match status" value="1"/>
</dbReference>
<keyword evidence="5 9" id="KW-0560">Oxidoreductase</keyword>
<feature type="binding site" evidence="9">
    <location>
        <position position="171"/>
    </location>
    <ligand>
        <name>Fe cation</name>
        <dbReference type="ChEBI" id="CHEBI:24875"/>
        <label>1</label>
    </ligand>
</feature>
<dbReference type="HAMAP" id="MF_01658">
    <property type="entry name" value="COQ7"/>
    <property type="match status" value="1"/>
</dbReference>
<name>A0A562B189_9BURK</name>
<dbReference type="EC" id="1.14.99.60" evidence="9"/>
<keyword evidence="2 9" id="KW-1003">Cell membrane</keyword>
<feature type="binding site" evidence="9">
    <location>
        <position position="171"/>
    </location>
    <ligand>
        <name>Fe cation</name>
        <dbReference type="ChEBI" id="CHEBI:24875"/>
        <label>2</label>
    </ligand>
</feature>
<feature type="binding site" evidence="9">
    <location>
        <position position="174"/>
    </location>
    <ligand>
        <name>Fe cation</name>
        <dbReference type="ChEBI" id="CHEBI:24875"/>
        <label>2</label>
    </ligand>
</feature>
<dbReference type="SUPFAM" id="SSF47240">
    <property type="entry name" value="Ferritin-like"/>
    <property type="match status" value="1"/>
</dbReference>
<dbReference type="InterPro" id="IPR047809">
    <property type="entry name" value="COQ7_proteobact"/>
</dbReference>
<evidence type="ECO:0000256" key="2">
    <source>
        <dbReference type="ARBA" id="ARBA00022475"/>
    </source>
</evidence>
<keyword evidence="7 9" id="KW-0503">Monooxygenase</keyword>
<dbReference type="GO" id="GO:0008682">
    <property type="term" value="F:3-demethoxyubiquinol 3-hydroxylase activity"/>
    <property type="evidence" value="ECO:0007669"/>
    <property type="project" value="UniProtKB-EC"/>
</dbReference>
<comment type="cofactor">
    <cofactor evidence="9">
        <name>Fe cation</name>
        <dbReference type="ChEBI" id="CHEBI:24875"/>
    </cofactor>
    <text evidence="9">Binds 2 iron ions per subunit.</text>
</comment>
<keyword evidence="11" id="KW-1185">Reference proteome</keyword>
<dbReference type="EMBL" id="VLJN01000067">
    <property type="protein sequence ID" value="TWG78809.1"/>
    <property type="molecule type" value="Genomic_DNA"/>
</dbReference>
<dbReference type="CDD" id="cd01042">
    <property type="entry name" value="DMQH"/>
    <property type="match status" value="1"/>
</dbReference>
<proteinExistence type="inferred from homology"/>
<gene>
    <name evidence="9" type="primary">coq7</name>
    <name evidence="10" type="ORF">L602_000900001130</name>
</gene>
<dbReference type="Proteomes" id="UP000318141">
    <property type="component" value="Unassembled WGS sequence"/>
</dbReference>
<dbReference type="PANTHER" id="PTHR11237">
    <property type="entry name" value="COENZYME Q10 BIOSYNTHESIS PROTEIN 7"/>
    <property type="match status" value="1"/>
</dbReference>
<dbReference type="AlphaFoldDB" id="A0A562B189"/>
<sequence length="208" mass="22453">MDKLIQEFDIALRAITGATRAGRPNPADAVGADDPGALEAAERRHVAGLMRVNHVGEVCAQALYQAQKLTARDATVRRQMDDAAREEEDHLGWCAERLRELGSRPSLLNPLWYAGAFAIGLLAGRAGDRASLGFVSETERQVEQHLTGHLGQLPAQDARSRAILEQMRDDEVRHGAAARDAGGVGLPGPVRAAMRAASRVMTTTAYRI</sequence>
<dbReference type="PANTHER" id="PTHR11237:SF4">
    <property type="entry name" value="5-DEMETHOXYUBIQUINONE HYDROXYLASE, MITOCHONDRIAL"/>
    <property type="match status" value="1"/>
</dbReference>
<dbReference type="UniPathway" id="UPA00232"/>
<dbReference type="GO" id="GO:0005886">
    <property type="term" value="C:plasma membrane"/>
    <property type="evidence" value="ECO:0007669"/>
    <property type="project" value="UniProtKB-SubCell"/>
</dbReference>
<evidence type="ECO:0000313" key="10">
    <source>
        <dbReference type="EMBL" id="TWG78809.1"/>
    </source>
</evidence>
<evidence type="ECO:0000256" key="9">
    <source>
        <dbReference type="HAMAP-Rule" id="MF_01658"/>
    </source>
</evidence>
<evidence type="ECO:0000256" key="3">
    <source>
        <dbReference type="ARBA" id="ARBA00022688"/>
    </source>
</evidence>
<dbReference type="InterPro" id="IPR012347">
    <property type="entry name" value="Ferritin-like"/>
</dbReference>
<accession>A0A562B189</accession>
<keyword evidence="10" id="KW-0830">Ubiquinone</keyword>
<dbReference type="GO" id="GO:0006744">
    <property type="term" value="P:ubiquinone biosynthetic process"/>
    <property type="evidence" value="ECO:0007669"/>
    <property type="project" value="UniProtKB-UniRule"/>
</dbReference>
<comment type="function">
    <text evidence="9">Catalyzes the hydroxylation of 2-nonaprenyl-3-methyl-6-methoxy-1,4-benzoquinol during ubiquinone biosynthesis.</text>
</comment>
<dbReference type="Gene3D" id="1.20.1260.10">
    <property type="match status" value="1"/>
</dbReference>
<evidence type="ECO:0000256" key="1">
    <source>
        <dbReference type="ARBA" id="ARBA00004749"/>
    </source>
</evidence>
<comment type="pathway">
    <text evidence="1 9">Cofactor biosynthesis; ubiquinone biosynthesis.</text>
</comment>
<dbReference type="InterPro" id="IPR011566">
    <property type="entry name" value="Ubq_synth_Coq7"/>
</dbReference>
<feature type="binding site" evidence="9">
    <location>
        <position position="57"/>
    </location>
    <ligand>
        <name>Fe cation</name>
        <dbReference type="ChEBI" id="CHEBI:24875"/>
        <label>1</label>
    </ligand>
</feature>
<reference evidence="10 11" key="1">
    <citation type="submission" date="2019-07" db="EMBL/GenBank/DDBJ databases">
        <title>Genome sequencing of lignin-degrading bacterial isolates.</title>
        <authorList>
            <person name="Gladden J."/>
        </authorList>
    </citation>
    <scope>NUCLEOTIDE SEQUENCE [LARGE SCALE GENOMIC DNA]</scope>
    <source>
        <strain evidence="10 11">J11</strain>
    </source>
</reference>
<dbReference type="GO" id="GO:0046872">
    <property type="term" value="F:metal ion binding"/>
    <property type="evidence" value="ECO:0007669"/>
    <property type="project" value="UniProtKB-KW"/>
</dbReference>
<evidence type="ECO:0000256" key="8">
    <source>
        <dbReference type="ARBA" id="ARBA00023136"/>
    </source>
</evidence>
<protein>
    <recommendedName>
        <fullName evidence="9">3-demethoxyubiquinol 3-hydroxylase</fullName>
        <shortName evidence="9">DMQ hydroxylase</shortName>
        <ecNumber evidence="9">1.14.99.60</ecNumber>
    </recommendedName>
    <alternativeName>
        <fullName evidence="9">2-nonaprenyl-3-methyl-6-methoxy-1,4-benzoquinol hydroxylase</fullName>
    </alternativeName>
</protein>
<comment type="similarity">
    <text evidence="9">Belongs to the COQ7 family.</text>
</comment>
<comment type="caution">
    <text evidence="10">The sequence shown here is derived from an EMBL/GenBank/DDBJ whole genome shotgun (WGS) entry which is preliminary data.</text>
</comment>